<dbReference type="FunFam" id="2.40.50.140:FF:000045">
    <property type="entry name" value="Phenylalanine--tRNA ligase beta subunit"/>
    <property type="match status" value="1"/>
</dbReference>
<dbReference type="NCBIfam" id="NF045760">
    <property type="entry name" value="YtpR"/>
    <property type="match status" value="1"/>
</dbReference>
<dbReference type="GO" id="GO:0004826">
    <property type="term" value="F:phenylalanine-tRNA ligase activity"/>
    <property type="evidence" value="ECO:0007669"/>
    <property type="project" value="UniProtKB-UniRule"/>
</dbReference>
<feature type="domain" description="FDX-ACB" evidence="18">
    <location>
        <begin position="702"/>
        <end position="795"/>
    </location>
</feature>
<evidence type="ECO:0000256" key="13">
    <source>
        <dbReference type="ARBA" id="ARBA00023146"/>
    </source>
</evidence>
<dbReference type="SMART" id="SM00873">
    <property type="entry name" value="B3_4"/>
    <property type="match status" value="1"/>
</dbReference>
<dbReference type="GO" id="GO:0140096">
    <property type="term" value="F:catalytic activity, acting on a protein"/>
    <property type="evidence" value="ECO:0007669"/>
    <property type="project" value="UniProtKB-ARBA"/>
</dbReference>
<protein>
    <recommendedName>
        <fullName evidence="15">Phenylalanine--tRNA ligase beta subunit</fullName>
        <ecNumber evidence="15">6.1.1.20</ecNumber>
    </recommendedName>
    <alternativeName>
        <fullName evidence="15">Phenylalanyl-tRNA synthetase beta subunit</fullName>
        <shortName evidence="15">PheRS</shortName>
    </alternativeName>
</protein>
<accession>A0A7C8LID6</accession>
<dbReference type="PROSITE" id="PS50886">
    <property type="entry name" value="TRBD"/>
    <property type="match status" value="1"/>
</dbReference>
<dbReference type="PANTHER" id="PTHR10947">
    <property type="entry name" value="PHENYLALANYL-TRNA SYNTHETASE BETA CHAIN AND LEUCINE-RICH REPEAT-CONTAINING PROTEIN 47"/>
    <property type="match status" value="1"/>
</dbReference>
<evidence type="ECO:0000256" key="8">
    <source>
        <dbReference type="ARBA" id="ARBA00022741"/>
    </source>
</evidence>
<comment type="caution">
    <text evidence="20">The sequence shown here is derived from an EMBL/GenBank/DDBJ whole genome shotgun (WGS) entry which is preliminary data.</text>
</comment>
<dbReference type="FunFam" id="3.50.40.10:FF:000001">
    <property type="entry name" value="Phenylalanine--tRNA ligase beta subunit"/>
    <property type="match status" value="1"/>
</dbReference>
<dbReference type="GO" id="GO:0006432">
    <property type="term" value="P:phenylalanyl-tRNA aminoacylation"/>
    <property type="evidence" value="ECO:0007669"/>
    <property type="project" value="UniProtKB-UniRule"/>
</dbReference>
<dbReference type="GO" id="GO:0005524">
    <property type="term" value="F:ATP binding"/>
    <property type="evidence" value="ECO:0007669"/>
    <property type="project" value="UniProtKB-UniRule"/>
</dbReference>
<dbReference type="PROSITE" id="PS51483">
    <property type="entry name" value="B5"/>
    <property type="match status" value="1"/>
</dbReference>
<comment type="cofactor">
    <cofactor evidence="15">
        <name>Mg(2+)</name>
        <dbReference type="ChEBI" id="CHEBI:18420"/>
    </cofactor>
    <text evidence="15">Binds 2 magnesium ions per tetramer.</text>
</comment>
<evidence type="ECO:0000256" key="2">
    <source>
        <dbReference type="ARBA" id="ARBA00008653"/>
    </source>
</evidence>
<dbReference type="Gene3D" id="3.30.70.380">
    <property type="entry name" value="Ferrodoxin-fold anticodon-binding domain"/>
    <property type="match status" value="1"/>
</dbReference>
<dbReference type="GO" id="GO:0016740">
    <property type="term" value="F:transferase activity"/>
    <property type="evidence" value="ECO:0007669"/>
    <property type="project" value="UniProtKB-ARBA"/>
</dbReference>
<gene>
    <name evidence="15" type="primary">pheT</name>
    <name evidence="20" type="ORF">GND95_03925</name>
</gene>
<evidence type="ECO:0000259" key="17">
    <source>
        <dbReference type="PROSITE" id="PS50886"/>
    </source>
</evidence>
<evidence type="ECO:0000256" key="4">
    <source>
        <dbReference type="ARBA" id="ARBA00022490"/>
    </source>
</evidence>
<evidence type="ECO:0000259" key="19">
    <source>
        <dbReference type="PROSITE" id="PS51483"/>
    </source>
</evidence>
<dbReference type="InterPro" id="IPR009061">
    <property type="entry name" value="DNA-bd_dom_put_sf"/>
</dbReference>
<evidence type="ECO:0000256" key="15">
    <source>
        <dbReference type="HAMAP-Rule" id="MF_00283"/>
    </source>
</evidence>
<dbReference type="SMART" id="SM00896">
    <property type="entry name" value="FDX-ACB"/>
    <property type="match status" value="1"/>
</dbReference>
<keyword evidence="9 15" id="KW-0067">ATP-binding</keyword>
<dbReference type="InterPro" id="IPR020825">
    <property type="entry name" value="Phe-tRNA_synthase-like_B3/B4"/>
</dbReference>
<dbReference type="Gene3D" id="3.50.40.10">
    <property type="entry name" value="Phenylalanyl-trna Synthetase, Chain B, domain 3"/>
    <property type="match status" value="1"/>
</dbReference>
<dbReference type="Gene3D" id="3.30.56.10">
    <property type="match status" value="2"/>
</dbReference>
<dbReference type="Pfam" id="PF01588">
    <property type="entry name" value="tRNA_bind"/>
    <property type="match status" value="1"/>
</dbReference>
<evidence type="ECO:0000256" key="10">
    <source>
        <dbReference type="ARBA" id="ARBA00022842"/>
    </source>
</evidence>
<dbReference type="SUPFAM" id="SSF56037">
    <property type="entry name" value="PheT/TilS domain"/>
    <property type="match status" value="1"/>
</dbReference>
<dbReference type="Pfam" id="PF03484">
    <property type="entry name" value="B5"/>
    <property type="match status" value="1"/>
</dbReference>
<feature type="binding site" evidence="15">
    <location>
        <position position="458"/>
    </location>
    <ligand>
        <name>Mg(2+)</name>
        <dbReference type="ChEBI" id="CHEBI:18420"/>
        <note>shared with alpha subunit</note>
    </ligand>
</feature>
<dbReference type="InterPro" id="IPR012340">
    <property type="entry name" value="NA-bd_OB-fold"/>
</dbReference>
<feature type="binding site" evidence="15">
    <location>
        <position position="468"/>
    </location>
    <ligand>
        <name>Mg(2+)</name>
        <dbReference type="ChEBI" id="CHEBI:18420"/>
        <note>shared with alpha subunit</note>
    </ligand>
</feature>
<feature type="binding site" evidence="15">
    <location>
        <position position="464"/>
    </location>
    <ligand>
        <name>Mg(2+)</name>
        <dbReference type="ChEBI" id="CHEBI:18420"/>
        <note>shared with alpha subunit</note>
    </ligand>
</feature>
<evidence type="ECO:0000256" key="7">
    <source>
        <dbReference type="ARBA" id="ARBA00022723"/>
    </source>
</evidence>
<dbReference type="AlphaFoldDB" id="A0A7C8LID6"/>
<dbReference type="InterPro" id="IPR041616">
    <property type="entry name" value="PheRS_beta_core"/>
</dbReference>
<dbReference type="Pfam" id="PF03483">
    <property type="entry name" value="B3_4"/>
    <property type="match status" value="1"/>
</dbReference>
<dbReference type="InterPro" id="IPR005121">
    <property type="entry name" value="Fdx_antiC-bd"/>
</dbReference>
<keyword evidence="10 15" id="KW-0460">Magnesium</keyword>
<dbReference type="NCBIfam" id="TIGR00472">
    <property type="entry name" value="pheT_bact"/>
    <property type="match status" value="1"/>
</dbReference>
<feature type="domain" description="TRNA-binding" evidence="17">
    <location>
        <begin position="39"/>
        <end position="153"/>
    </location>
</feature>
<organism evidence="20 21">
    <name type="scientific">Defluviitalea raffinosedens</name>
    <dbReference type="NCBI Taxonomy" id="1450156"/>
    <lineage>
        <taxon>Bacteria</taxon>
        <taxon>Bacillati</taxon>
        <taxon>Bacillota</taxon>
        <taxon>Clostridia</taxon>
        <taxon>Lachnospirales</taxon>
        <taxon>Defluviitaleaceae</taxon>
        <taxon>Defluviitalea</taxon>
    </lineage>
</organism>
<sequence length="796" mass="88654">MNIPMSWLKDYTPIDCDIKTYVEAMTMSGSKVETYEEQGKEISNVVVGKILSVEKHPDADKLVVTKVDVGQEVIQVVTGAKNISVGDYIPVALNGATLPGGVKIKTGKLRGVESQGMMCSIQELGFTTQDYPEAAEDGIYIFQEEQPLGKDVKEIFGLNDVVVEYEITSNRPDCFSVIGIAREAAATFNLPFNYPEISVKESGGNISDYISIEIENKELCPRYAARVIKNVKIGPSPKWMRQRLLAAGVRPINNIVDITNYIMLEMGQPMHAFDLAKLDKKKIVVRNAKSGEKIMTLDGVERDIDESMLLITDGEQPLAVAGVMGGEETKITEETKDILFECANFNGANIRVTAKKLGLRTDASVKYSKGLDPENVLNALNRAAQLVEELGAGEVVSGIIDVYPGKREPKTIPYSVEKINGLLGTSLSEDEMIGYLTRLEFKVDKEAKTVTIPTFRPDIEGNADLAEEVARLYGYDKIDTTLETGTPTVGKKTYAQKMEYTVKEVMESQGFYEIMNYSFESPKVFDKLNIPENDPLRNVITISNPLGEDFSVMRTQTLNGMLTSLSTNYNRRNEEAYLYEIAKVYIPKSLPLTELPDERPKLTIGMYGKGDFYDLKGNVEVLFEKLGMDDKVEYSLKQDLPWMHPGRCASVSVGDKEIGYIGELHPTVAANYDIDTRVYVGVLDMPALLEEAQLEREYKPLPKYPAVTRDIAMLVKDEVLVKDIENIIKQRGGKILESYSLFDVYKGKQIQEGYKSVAYSIIFRASDRTLTEDEVNKAMKKILNGLETTLGAQLRG</sequence>
<feature type="domain" description="B5" evidence="19">
    <location>
        <begin position="407"/>
        <end position="480"/>
    </location>
</feature>
<feature type="binding site" evidence="15">
    <location>
        <position position="467"/>
    </location>
    <ligand>
        <name>Mg(2+)</name>
        <dbReference type="ChEBI" id="CHEBI:18420"/>
        <note>shared with alpha subunit</note>
    </ligand>
</feature>
<dbReference type="SUPFAM" id="SSF50249">
    <property type="entry name" value="Nucleic acid-binding proteins"/>
    <property type="match status" value="1"/>
</dbReference>
<keyword evidence="4 15" id="KW-0963">Cytoplasm</keyword>
<dbReference type="CDD" id="cd02796">
    <property type="entry name" value="tRNA_bind_bactPheRS"/>
    <property type="match status" value="1"/>
</dbReference>
<dbReference type="Pfam" id="PF03147">
    <property type="entry name" value="FDX-ACB"/>
    <property type="match status" value="1"/>
</dbReference>
<dbReference type="InterPro" id="IPR005147">
    <property type="entry name" value="tRNA_synthase_B5-dom"/>
</dbReference>
<dbReference type="GO" id="GO:0000287">
    <property type="term" value="F:magnesium ion binding"/>
    <property type="evidence" value="ECO:0007669"/>
    <property type="project" value="UniProtKB-UniRule"/>
</dbReference>
<dbReference type="PANTHER" id="PTHR10947:SF0">
    <property type="entry name" value="PHENYLALANINE--TRNA LIGASE BETA SUBUNIT"/>
    <property type="match status" value="1"/>
</dbReference>
<evidence type="ECO:0000313" key="20">
    <source>
        <dbReference type="EMBL" id="KAE9636276.1"/>
    </source>
</evidence>
<comment type="subcellular location">
    <subcellularLocation>
        <location evidence="1 15">Cytoplasm</location>
    </subcellularLocation>
</comment>
<evidence type="ECO:0000256" key="14">
    <source>
        <dbReference type="ARBA" id="ARBA00049255"/>
    </source>
</evidence>
<dbReference type="Pfam" id="PF17759">
    <property type="entry name" value="tRNA_synthFbeta"/>
    <property type="match status" value="1"/>
</dbReference>
<dbReference type="InterPro" id="IPR033714">
    <property type="entry name" value="tRNA_bind_bactPheRS"/>
</dbReference>
<reference evidence="20 21" key="1">
    <citation type="submission" date="2019-12" db="EMBL/GenBank/DDBJ databases">
        <title>Defluviitalea raffinosedens, isolated from a biogas fermenter, genome sequencing and characterization.</title>
        <authorList>
            <person name="Rettenmaier R."/>
            <person name="Schneider M."/>
            <person name="Neuhaus K."/>
            <person name="Liebl W."/>
            <person name="Zverlov V."/>
        </authorList>
    </citation>
    <scope>NUCLEOTIDE SEQUENCE [LARGE SCALE GENOMIC DNA]</scope>
    <source>
        <strain evidence="20 21">249c-K6</strain>
    </source>
</reference>
<dbReference type="InterPro" id="IPR005146">
    <property type="entry name" value="B3/B4_tRNA-bd"/>
</dbReference>
<dbReference type="Proteomes" id="UP000483018">
    <property type="component" value="Unassembled WGS sequence"/>
</dbReference>
<evidence type="ECO:0000256" key="16">
    <source>
        <dbReference type="PROSITE-ProRule" id="PRU00209"/>
    </source>
</evidence>
<dbReference type="InterPro" id="IPR045060">
    <property type="entry name" value="Phe-tRNA-ligase_IIc_bsu"/>
</dbReference>
<dbReference type="InterPro" id="IPR045864">
    <property type="entry name" value="aa-tRNA-synth_II/BPL/LPL"/>
</dbReference>
<dbReference type="GO" id="GO:0000049">
    <property type="term" value="F:tRNA binding"/>
    <property type="evidence" value="ECO:0007669"/>
    <property type="project" value="UniProtKB-UniRule"/>
</dbReference>
<keyword evidence="13 15" id="KW-0030">Aminoacyl-tRNA synthetase</keyword>
<keyword evidence="8 15" id="KW-0547">Nucleotide-binding</keyword>
<dbReference type="SUPFAM" id="SSF46955">
    <property type="entry name" value="Putative DNA-binding domain"/>
    <property type="match status" value="1"/>
</dbReference>
<keyword evidence="7 15" id="KW-0479">Metal-binding</keyword>
<evidence type="ECO:0000256" key="3">
    <source>
        <dbReference type="ARBA" id="ARBA00011209"/>
    </source>
</evidence>
<evidence type="ECO:0000256" key="1">
    <source>
        <dbReference type="ARBA" id="ARBA00004496"/>
    </source>
</evidence>
<evidence type="ECO:0000256" key="11">
    <source>
        <dbReference type="ARBA" id="ARBA00022884"/>
    </source>
</evidence>
<keyword evidence="11 16" id="KW-0694">RNA-binding</keyword>
<evidence type="ECO:0000256" key="5">
    <source>
        <dbReference type="ARBA" id="ARBA00022555"/>
    </source>
</evidence>
<keyword evidence="21" id="KW-1185">Reference proteome</keyword>
<name>A0A7C8LID6_9FIRM</name>
<dbReference type="EC" id="6.1.1.20" evidence="15"/>
<comment type="subunit">
    <text evidence="3 15">Tetramer of two alpha and two beta subunits.</text>
</comment>
<dbReference type="OrthoDB" id="9805455at2"/>
<dbReference type="SMART" id="SM00874">
    <property type="entry name" value="B5"/>
    <property type="match status" value="1"/>
</dbReference>
<dbReference type="RefSeq" id="WP_158739528.1">
    <property type="nucleotide sequence ID" value="NZ_WSLF01000002.1"/>
</dbReference>
<comment type="catalytic activity">
    <reaction evidence="14 15">
        <text>tRNA(Phe) + L-phenylalanine + ATP = L-phenylalanyl-tRNA(Phe) + AMP + diphosphate + H(+)</text>
        <dbReference type="Rhea" id="RHEA:19413"/>
        <dbReference type="Rhea" id="RHEA-COMP:9668"/>
        <dbReference type="Rhea" id="RHEA-COMP:9699"/>
        <dbReference type="ChEBI" id="CHEBI:15378"/>
        <dbReference type="ChEBI" id="CHEBI:30616"/>
        <dbReference type="ChEBI" id="CHEBI:33019"/>
        <dbReference type="ChEBI" id="CHEBI:58095"/>
        <dbReference type="ChEBI" id="CHEBI:78442"/>
        <dbReference type="ChEBI" id="CHEBI:78531"/>
        <dbReference type="ChEBI" id="CHEBI:456215"/>
        <dbReference type="EC" id="6.1.1.20"/>
    </reaction>
</comment>
<evidence type="ECO:0000259" key="18">
    <source>
        <dbReference type="PROSITE" id="PS51447"/>
    </source>
</evidence>
<dbReference type="InterPro" id="IPR002547">
    <property type="entry name" value="tRNA-bd_dom"/>
</dbReference>
<dbReference type="InterPro" id="IPR036690">
    <property type="entry name" value="Fdx_antiC-bd_sf"/>
</dbReference>
<evidence type="ECO:0000313" key="21">
    <source>
        <dbReference type="Proteomes" id="UP000483018"/>
    </source>
</evidence>
<dbReference type="HAMAP" id="MF_00283">
    <property type="entry name" value="Phe_tRNA_synth_beta1"/>
    <property type="match status" value="1"/>
</dbReference>
<dbReference type="FunFam" id="3.30.70.380:FF:000001">
    <property type="entry name" value="Phenylalanine--tRNA ligase beta subunit"/>
    <property type="match status" value="1"/>
</dbReference>
<dbReference type="Gene3D" id="2.40.50.140">
    <property type="entry name" value="Nucleic acid-binding proteins"/>
    <property type="match status" value="1"/>
</dbReference>
<dbReference type="CDD" id="cd00769">
    <property type="entry name" value="PheRS_beta_core"/>
    <property type="match status" value="1"/>
</dbReference>
<evidence type="ECO:0000256" key="12">
    <source>
        <dbReference type="ARBA" id="ARBA00022917"/>
    </source>
</evidence>
<dbReference type="EMBL" id="WSLF01000002">
    <property type="protein sequence ID" value="KAE9636276.1"/>
    <property type="molecule type" value="Genomic_DNA"/>
</dbReference>
<comment type="similarity">
    <text evidence="2 15">Belongs to the phenylalanyl-tRNA synthetase beta subunit family. Type 1 subfamily.</text>
</comment>
<dbReference type="Gene3D" id="3.30.930.10">
    <property type="entry name" value="Bira Bifunctional Protein, Domain 2"/>
    <property type="match status" value="1"/>
</dbReference>
<dbReference type="PROSITE" id="PS51447">
    <property type="entry name" value="FDX_ACB"/>
    <property type="match status" value="1"/>
</dbReference>
<dbReference type="SUPFAM" id="SSF54991">
    <property type="entry name" value="Anticodon-binding domain of PheRS"/>
    <property type="match status" value="1"/>
</dbReference>
<evidence type="ECO:0000256" key="6">
    <source>
        <dbReference type="ARBA" id="ARBA00022598"/>
    </source>
</evidence>
<proteinExistence type="inferred from homology"/>
<keyword evidence="5 16" id="KW-0820">tRNA-binding</keyword>
<keyword evidence="12 15" id="KW-0648">Protein biosynthesis</keyword>
<keyword evidence="6 15" id="KW-0436">Ligase</keyword>
<dbReference type="InterPro" id="IPR004532">
    <property type="entry name" value="Phe-tRNA-ligase_IIc_bsu_bact"/>
</dbReference>
<dbReference type="SUPFAM" id="SSF55681">
    <property type="entry name" value="Class II aaRS and biotin synthetases"/>
    <property type="match status" value="1"/>
</dbReference>
<dbReference type="GO" id="GO:0009328">
    <property type="term" value="C:phenylalanine-tRNA ligase complex"/>
    <property type="evidence" value="ECO:0007669"/>
    <property type="project" value="TreeGrafter"/>
</dbReference>
<evidence type="ECO:0000256" key="9">
    <source>
        <dbReference type="ARBA" id="ARBA00022840"/>
    </source>
</evidence>